<protein>
    <submittedName>
        <fullName evidence="2">Transmembrane protein, putative</fullName>
    </submittedName>
</protein>
<gene>
    <name evidence="2" type="ORF">TTHERM_00666989</name>
</gene>
<dbReference type="KEGG" id="tet:TTHERM_00666989"/>
<name>A4VDE0_TETTS</name>
<accession>A4VDE0</accession>
<dbReference type="RefSeq" id="XP_001471428.1">
    <property type="nucleotide sequence ID" value="XM_001471378.2"/>
</dbReference>
<feature type="transmembrane region" description="Helical" evidence="1">
    <location>
        <begin position="6"/>
        <end position="28"/>
    </location>
</feature>
<dbReference type="EMBL" id="GG662636">
    <property type="protein sequence ID" value="EDK31547.1"/>
    <property type="molecule type" value="Genomic_DNA"/>
</dbReference>
<organism evidence="2 3">
    <name type="scientific">Tetrahymena thermophila (strain SB210)</name>
    <dbReference type="NCBI Taxonomy" id="312017"/>
    <lineage>
        <taxon>Eukaryota</taxon>
        <taxon>Sar</taxon>
        <taxon>Alveolata</taxon>
        <taxon>Ciliophora</taxon>
        <taxon>Intramacronucleata</taxon>
        <taxon>Oligohymenophorea</taxon>
        <taxon>Hymenostomatida</taxon>
        <taxon>Tetrahymenina</taxon>
        <taxon>Tetrahymenidae</taxon>
        <taxon>Tetrahymena</taxon>
    </lineage>
</organism>
<sequence>MIDLFCQSFTLMLIFLHRFVCLIALIMTRRLQFIRQNNNFILTSLQMMIYRIYFIQNLYQGIPIDSMLLSGKTFDIQPRSNVDIHKQCDLQFKKSKFSFRNGISRNMIYILQISSQQNFSMLLNQQMINRSSIFQFISLQIFSI</sequence>
<reference evidence="3" key="1">
    <citation type="journal article" date="2006" name="PLoS Biol.">
        <title>Macronuclear genome sequence of the ciliate Tetrahymena thermophila, a model eukaryote.</title>
        <authorList>
            <person name="Eisen J.A."/>
            <person name="Coyne R.S."/>
            <person name="Wu M."/>
            <person name="Wu D."/>
            <person name="Thiagarajan M."/>
            <person name="Wortman J.R."/>
            <person name="Badger J.H."/>
            <person name="Ren Q."/>
            <person name="Amedeo P."/>
            <person name="Jones K.M."/>
            <person name="Tallon L.J."/>
            <person name="Delcher A.L."/>
            <person name="Salzberg S.L."/>
            <person name="Silva J.C."/>
            <person name="Haas B.J."/>
            <person name="Majoros W.H."/>
            <person name="Farzad M."/>
            <person name="Carlton J.M."/>
            <person name="Smith R.K. Jr."/>
            <person name="Garg J."/>
            <person name="Pearlman R.E."/>
            <person name="Karrer K.M."/>
            <person name="Sun L."/>
            <person name="Manning G."/>
            <person name="Elde N.C."/>
            <person name="Turkewitz A.P."/>
            <person name="Asai D.J."/>
            <person name="Wilkes D.E."/>
            <person name="Wang Y."/>
            <person name="Cai H."/>
            <person name="Collins K."/>
            <person name="Stewart B.A."/>
            <person name="Lee S.R."/>
            <person name="Wilamowska K."/>
            <person name="Weinberg Z."/>
            <person name="Ruzzo W.L."/>
            <person name="Wloga D."/>
            <person name="Gaertig J."/>
            <person name="Frankel J."/>
            <person name="Tsao C.-C."/>
            <person name="Gorovsky M.A."/>
            <person name="Keeling P.J."/>
            <person name="Waller R.F."/>
            <person name="Patron N.J."/>
            <person name="Cherry J.M."/>
            <person name="Stover N.A."/>
            <person name="Krieger C.J."/>
            <person name="del Toro C."/>
            <person name="Ryder H.F."/>
            <person name="Williamson S.C."/>
            <person name="Barbeau R.A."/>
            <person name="Hamilton E.P."/>
            <person name="Orias E."/>
        </authorList>
    </citation>
    <scope>NUCLEOTIDE SEQUENCE [LARGE SCALE GENOMIC DNA]</scope>
    <source>
        <strain evidence="3">SB210</strain>
    </source>
</reference>
<evidence type="ECO:0000313" key="2">
    <source>
        <dbReference type="EMBL" id="EDK31547.1"/>
    </source>
</evidence>
<dbReference type="InParanoid" id="A4VDE0"/>
<dbReference type="AlphaFoldDB" id="A4VDE0"/>
<keyword evidence="1 2" id="KW-0812">Transmembrane</keyword>
<dbReference type="GeneID" id="7842533"/>
<evidence type="ECO:0000256" key="1">
    <source>
        <dbReference type="SAM" id="Phobius"/>
    </source>
</evidence>
<keyword evidence="1" id="KW-0472">Membrane</keyword>
<dbReference type="Proteomes" id="UP000009168">
    <property type="component" value="Unassembled WGS sequence"/>
</dbReference>
<evidence type="ECO:0000313" key="3">
    <source>
        <dbReference type="Proteomes" id="UP000009168"/>
    </source>
</evidence>
<keyword evidence="1" id="KW-1133">Transmembrane helix</keyword>
<keyword evidence="3" id="KW-1185">Reference proteome</keyword>
<dbReference type="HOGENOM" id="CLU_1800344_0_0_1"/>
<proteinExistence type="predicted"/>